<reference evidence="1" key="1">
    <citation type="submission" date="2021-03" db="EMBL/GenBank/DDBJ databases">
        <authorList>
            <person name="Bekaert M."/>
        </authorList>
    </citation>
    <scope>NUCLEOTIDE SEQUENCE</scope>
</reference>
<dbReference type="AlphaFoldDB" id="A0A8S3RA43"/>
<proteinExistence type="predicted"/>
<name>A0A8S3RA43_MYTED</name>
<evidence type="ECO:0000313" key="2">
    <source>
        <dbReference type="Proteomes" id="UP000683360"/>
    </source>
</evidence>
<dbReference type="Proteomes" id="UP000683360">
    <property type="component" value="Unassembled WGS sequence"/>
</dbReference>
<dbReference type="PANTHER" id="PTHR46601:SF1">
    <property type="entry name" value="ADF-H DOMAIN-CONTAINING PROTEIN"/>
    <property type="match status" value="1"/>
</dbReference>
<gene>
    <name evidence="1" type="ORF">MEDL_18208</name>
</gene>
<protein>
    <submittedName>
        <fullName evidence="1">Uncharacterized protein</fullName>
    </submittedName>
</protein>
<accession>A0A8S3RA43</accession>
<sequence length="270" mass="31385">MLVSKKTKPGEMFNHFKSLLENFPAHQNRANWQSEQYRNIVQNLPNNHAICIHDYSENYRCSERTEIQSAYFQRTEVSIHVTILNRHAILEVDGIDSTLDSPVIVSEQFFVISPDLDHDRHYTRYVQTLISKYLKSISAEIKIMHEFTDGCSAQYKSRNCMGDVCTHRSDLGYDVLIRNYFETSHGKGPHDAAGGFLKNQADYAVLRGKTKIQTARDLYDFAQKNLQIPQSGIYKKRLFKYIAEIPRFQNINFKPVDQNRKIHQIIATNH</sequence>
<comment type="caution">
    <text evidence="1">The sequence shown here is derived from an EMBL/GenBank/DDBJ whole genome shotgun (WGS) entry which is preliminary data.</text>
</comment>
<evidence type="ECO:0000313" key="1">
    <source>
        <dbReference type="EMBL" id="CAG2203707.1"/>
    </source>
</evidence>
<dbReference type="OrthoDB" id="5983328at2759"/>
<dbReference type="EMBL" id="CAJPWZ010000928">
    <property type="protein sequence ID" value="CAG2203707.1"/>
    <property type="molecule type" value="Genomic_DNA"/>
</dbReference>
<keyword evidence="2" id="KW-1185">Reference proteome</keyword>
<organism evidence="1 2">
    <name type="scientific">Mytilus edulis</name>
    <name type="common">Blue mussel</name>
    <dbReference type="NCBI Taxonomy" id="6550"/>
    <lineage>
        <taxon>Eukaryota</taxon>
        <taxon>Metazoa</taxon>
        <taxon>Spiralia</taxon>
        <taxon>Lophotrochozoa</taxon>
        <taxon>Mollusca</taxon>
        <taxon>Bivalvia</taxon>
        <taxon>Autobranchia</taxon>
        <taxon>Pteriomorphia</taxon>
        <taxon>Mytilida</taxon>
        <taxon>Mytiloidea</taxon>
        <taxon>Mytilidae</taxon>
        <taxon>Mytilinae</taxon>
        <taxon>Mytilus</taxon>
    </lineage>
</organism>
<dbReference type="PANTHER" id="PTHR46601">
    <property type="entry name" value="ULP_PROTEASE DOMAIN-CONTAINING PROTEIN"/>
    <property type="match status" value="1"/>
</dbReference>